<evidence type="ECO:0000313" key="15">
    <source>
        <dbReference type="EMBL" id="RPF71056.1"/>
    </source>
</evidence>
<dbReference type="EC" id="3.5.4.9" evidence="12"/>
<feature type="domain" description="Tetrahydrofolate dehydrogenase/cyclohydrolase NAD(P)-binding" evidence="14">
    <location>
        <begin position="139"/>
        <end position="282"/>
    </location>
</feature>
<dbReference type="NCBIfam" id="NF008058">
    <property type="entry name" value="PRK10792.1"/>
    <property type="match status" value="1"/>
</dbReference>
<keyword evidence="4 12" id="KW-0028">Amino-acid biosynthesis</keyword>
<comment type="catalytic activity">
    <reaction evidence="12">
        <text>(6R)-5,10-methenyltetrahydrofolate + H2O = (6R)-10-formyltetrahydrofolate + H(+)</text>
        <dbReference type="Rhea" id="RHEA:23700"/>
        <dbReference type="ChEBI" id="CHEBI:15377"/>
        <dbReference type="ChEBI" id="CHEBI:15378"/>
        <dbReference type="ChEBI" id="CHEBI:57455"/>
        <dbReference type="ChEBI" id="CHEBI:195366"/>
        <dbReference type="EC" id="3.5.4.9"/>
    </reaction>
</comment>
<evidence type="ECO:0000256" key="8">
    <source>
        <dbReference type="ARBA" id="ARBA00023002"/>
    </source>
</evidence>
<dbReference type="EC" id="1.5.1.5" evidence="12"/>
<dbReference type="HAMAP" id="MF_01576">
    <property type="entry name" value="THF_DHG_CYH"/>
    <property type="match status" value="1"/>
</dbReference>
<dbReference type="GO" id="GO:0000105">
    <property type="term" value="P:L-histidine biosynthetic process"/>
    <property type="evidence" value="ECO:0007669"/>
    <property type="project" value="UniProtKB-KW"/>
</dbReference>
<dbReference type="Gene3D" id="3.40.50.10860">
    <property type="entry name" value="Leucine Dehydrogenase, chain A, domain 1"/>
    <property type="match status" value="1"/>
</dbReference>
<dbReference type="InterPro" id="IPR046346">
    <property type="entry name" value="Aminoacid_DH-like_N_sf"/>
</dbReference>
<dbReference type="EMBL" id="RPFZ01000001">
    <property type="protein sequence ID" value="RPF71056.1"/>
    <property type="molecule type" value="Genomic_DNA"/>
</dbReference>
<dbReference type="GO" id="GO:0004477">
    <property type="term" value="F:methenyltetrahydrofolate cyclohydrolase activity"/>
    <property type="evidence" value="ECO:0007669"/>
    <property type="project" value="UniProtKB-UniRule"/>
</dbReference>
<organism evidence="15 16">
    <name type="scientific">Aurantiacibacter spongiae</name>
    <dbReference type="NCBI Taxonomy" id="2488860"/>
    <lineage>
        <taxon>Bacteria</taxon>
        <taxon>Pseudomonadati</taxon>
        <taxon>Pseudomonadota</taxon>
        <taxon>Alphaproteobacteria</taxon>
        <taxon>Sphingomonadales</taxon>
        <taxon>Erythrobacteraceae</taxon>
        <taxon>Aurantiacibacter</taxon>
    </lineage>
</organism>
<dbReference type="CDD" id="cd01080">
    <property type="entry name" value="NAD_bind_m-THF_DH_Cyclohyd"/>
    <property type="match status" value="1"/>
</dbReference>
<proteinExistence type="inferred from homology"/>
<evidence type="ECO:0000256" key="1">
    <source>
        <dbReference type="ARBA" id="ARBA00004777"/>
    </source>
</evidence>
<dbReference type="PANTHER" id="PTHR48099">
    <property type="entry name" value="C-1-TETRAHYDROFOLATE SYNTHASE, CYTOPLASMIC-RELATED"/>
    <property type="match status" value="1"/>
</dbReference>
<evidence type="ECO:0000256" key="2">
    <source>
        <dbReference type="ARBA" id="ARBA00011738"/>
    </source>
</evidence>
<dbReference type="FunFam" id="3.40.50.10860:FF:000005">
    <property type="entry name" value="C-1-tetrahydrofolate synthase, cytoplasmic, putative"/>
    <property type="match status" value="1"/>
</dbReference>
<keyword evidence="3 12" id="KW-0554">One-carbon metabolism</keyword>
<evidence type="ECO:0000256" key="7">
    <source>
        <dbReference type="ARBA" id="ARBA00022857"/>
    </source>
</evidence>
<feature type="binding site" evidence="12">
    <location>
        <begin position="165"/>
        <end position="167"/>
    </location>
    <ligand>
        <name>NADP(+)</name>
        <dbReference type="ChEBI" id="CHEBI:58349"/>
    </ligand>
</feature>
<dbReference type="FunFam" id="3.40.50.720:FF:000006">
    <property type="entry name" value="Bifunctional protein FolD"/>
    <property type="match status" value="1"/>
</dbReference>
<dbReference type="GO" id="GO:0035999">
    <property type="term" value="P:tetrahydrofolate interconversion"/>
    <property type="evidence" value="ECO:0007669"/>
    <property type="project" value="UniProtKB-UniRule"/>
</dbReference>
<comment type="pathway">
    <text evidence="1 12">One-carbon metabolism; tetrahydrofolate interconversion.</text>
</comment>
<comment type="similarity">
    <text evidence="12">Belongs to the tetrahydrofolate dehydrogenase/cyclohydrolase family.</text>
</comment>
<dbReference type="OrthoDB" id="9803580at2"/>
<dbReference type="GO" id="GO:0004488">
    <property type="term" value="F:methylenetetrahydrofolate dehydrogenase (NADP+) activity"/>
    <property type="evidence" value="ECO:0007669"/>
    <property type="project" value="UniProtKB-UniRule"/>
</dbReference>
<dbReference type="SUPFAM" id="SSF51735">
    <property type="entry name" value="NAD(P)-binding Rossmann-fold domains"/>
    <property type="match status" value="1"/>
</dbReference>
<dbReference type="Proteomes" id="UP000275232">
    <property type="component" value="Unassembled WGS sequence"/>
</dbReference>
<dbReference type="SUPFAM" id="SSF53223">
    <property type="entry name" value="Aminoacid dehydrogenase-like, N-terminal domain"/>
    <property type="match status" value="1"/>
</dbReference>
<evidence type="ECO:0000256" key="6">
    <source>
        <dbReference type="ARBA" id="ARBA00022801"/>
    </source>
</evidence>
<dbReference type="AlphaFoldDB" id="A0A3N5CRS7"/>
<dbReference type="PANTHER" id="PTHR48099:SF5">
    <property type="entry name" value="C-1-TETRAHYDROFOLATE SYNTHASE, CYTOPLASMIC"/>
    <property type="match status" value="1"/>
</dbReference>
<dbReference type="GO" id="GO:0006164">
    <property type="term" value="P:purine nucleotide biosynthetic process"/>
    <property type="evidence" value="ECO:0007669"/>
    <property type="project" value="UniProtKB-KW"/>
</dbReference>
<comment type="caution">
    <text evidence="15">The sequence shown here is derived from an EMBL/GenBank/DDBJ whole genome shotgun (WGS) entry which is preliminary data.</text>
</comment>
<dbReference type="InterPro" id="IPR036291">
    <property type="entry name" value="NAD(P)-bd_dom_sf"/>
</dbReference>
<evidence type="ECO:0000259" key="13">
    <source>
        <dbReference type="Pfam" id="PF00763"/>
    </source>
</evidence>
<evidence type="ECO:0000256" key="10">
    <source>
        <dbReference type="ARBA" id="ARBA00023167"/>
    </source>
</evidence>
<reference evidence="15 16" key="1">
    <citation type="submission" date="2018-11" db="EMBL/GenBank/DDBJ databases">
        <title>Erythrobacter spongiae sp. nov., isolated from a marine sponge.</title>
        <authorList>
            <person name="Zhuang L."/>
            <person name="Luo L."/>
        </authorList>
    </citation>
    <scope>NUCLEOTIDE SEQUENCE [LARGE SCALE GENOMIC DNA]</scope>
    <source>
        <strain evidence="15 16">HN-E23</strain>
    </source>
</reference>
<protein>
    <recommendedName>
        <fullName evidence="12">Bifunctional protein FolD</fullName>
    </recommendedName>
    <domain>
        <recommendedName>
            <fullName evidence="12">Methylenetetrahydrofolate dehydrogenase</fullName>
            <ecNumber evidence="12">1.5.1.5</ecNumber>
        </recommendedName>
    </domain>
    <domain>
        <recommendedName>
            <fullName evidence="12">Methenyltetrahydrofolate cyclohydrolase</fullName>
            <ecNumber evidence="12">3.5.4.9</ecNumber>
        </recommendedName>
    </domain>
</protein>
<comment type="subunit">
    <text evidence="2 12">Homodimer.</text>
</comment>
<evidence type="ECO:0000256" key="12">
    <source>
        <dbReference type="HAMAP-Rule" id="MF_01576"/>
    </source>
</evidence>
<keyword evidence="16" id="KW-1185">Reference proteome</keyword>
<evidence type="ECO:0000256" key="3">
    <source>
        <dbReference type="ARBA" id="ARBA00022563"/>
    </source>
</evidence>
<accession>A0A3N5CRS7</accession>
<evidence type="ECO:0000256" key="4">
    <source>
        <dbReference type="ARBA" id="ARBA00022605"/>
    </source>
</evidence>
<evidence type="ECO:0000256" key="5">
    <source>
        <dbReference type="ARBA" id="ARBA00022755"/>
    </source>
</evidence>
<dbReference type="InterPro" id="IPR000672">
    <property type="entry name" value="THF_DH/CycHdrlase"/>
</dbReference>
<evidence type="ECO:0000256" key="11">
    <source>
        <dbReference type="ARBA" id="ARBA00023268"/>
    </source>
</evidence>
<feature type="domain" description="Tetrahydrofolate dehydrogenase/cyclohydrolase catalytic" evidence="13">
    <location>
        <begin position="5"/>
        <end position="120"/>
    </location>
</feature>
<dbReference type="NCBIfam" id="NF010785">
    <property type="entry name" value="PRK14188.1"/>
    <property type="match status" value="1"/>
</dbReference>
<evidence type="ECO:0000259" key="14">
    <source>
        <dbReference type="Pfam" id="PF02882"/>
    </source>
</evidence>
<dbReference type="InterPro" id="IPR020631">
    <property type="entry name" value="THF_DH/CycHdrlase_NAD-bd_dom"/>
</dbReference>
<dbReference type="PRINTS" id="PR00085">
    <property type="entry name" value="THFDHDRGNASE"/>
</dbReference>
<dbReference type="RefSeq" id="WP_123879134.1">
    <property type="nucleotide sequence ID" value="NZ_RPFZ01000001.1"/>
</dbReference>
<keyword evidence="7 12" id="KW-0521">NADP</keyword>
<comment type="function">
    <text evidence="12">Catalyzes the oxidation of 5,10-methylenetetrahydrofolate to 5,10-methenyltetrahydrofolate and then the hydrolysis of 5,10-methenyltetrahydrofolate to 10-formyltetrahydrofolate.</text>
</comment>
<dbReference type="GO" id="GO:0009086">
    <property type="term" value="P:methionine biosynthetic process"/>
    <property type="evidence" value="ECO:0007669"/>
    <property type="project" value="UniProtKB-KW"/>
</dbReference>
<dbReference type="GO" id="GO:0005829">
    <property type="term" value="C:cytosol"/>
    <property type="evidence" value="ECO:0007669"/>
    <property type="project" value="TreeGrafter"/>
</dbReference>
<keyword evidence="9 12" id="KW-0368">Histidine biosynthesis</keyword>
<evidence type="ECO:0000313" key="16">
    <source>
        <dbReference type="Proteomes" id="UP000275232"/>
    </source>
</evidence>
<evidence type="ECO:0000256" key="9">
    <source>
        <dbReference type="ARBA" id="ARBA00023102"/>
    </source>
</evidence>
<feature type="binding site" evidence="12">
    <location>
        <position position="231"/>
    </location>
    <ligand>
        <name>NADP(+)</name>
        <dbReference type="ChEBI" id="CHEBI:58349"/>
    </ligand>
</feature>
<feature type="binding site" evidence="12">
    <location>
        <position position="190"/>
    </location>
    <ligand>
        <name>NADP(+)</name>
        <dbReference type="ChEBI" id="CHEBI:58349"/>
    </ligand>
</feature>
<name>A0A3N5CRS7_9SPHN</name>
<dbReference type="InterPro" id="IPR020867">
    <property type="entry name" value="THF_DH/CycHdrlase_CS"/>
</dbReference>
<comment type="catalytic activity">
    <reaction evidence="12">
        <text>(6R)-5,10-methylene-5,6,7,8-tetrahydrofolate + NADP(+) = (6R)-5,10-methenyltetrahydrofolate + NADPH</text>
        <dbReference type="Rhea" id="RHEA:22812"/>
        <dbReference type="ChEBI" id="CHEBI:15636"/>
        <dbReference type="ChEBI" id="CHEBI:57455"/>
        <dbReference type="ChEBI" id="CHEBI:57783"/>
        <dbReference type="ChEBI" id="CHEBI:58349"/>
        <dbReference type="EC" id="1.5.1.5"/>
    </reaction>
</comment>
<sequence>MADIIDGRAIAGRLDEETRTKVEELVAAGCQRPGLAVILVGDDPASEIYVRHKIRACERVGIRSSKYALPADTGQEELLALIEALNDDDTVHGILCQVPLPDQIDTRLVLGAIAPEKDVDGFHPVNVGRLSTGTGGIVPCTPLGVMMMLETVIDRFEGLDAVVIGKSNIVGKPIANLLLDAECTVTVTHIHTAGLPEIVRQADIVVAAAGAPELVRGFWIKEGAVIIDVGITRVQTPEGKTRLTGDVAFDEVQHARAVSPVPGGVGPMTIACLLSNTQRAARAMMLGERSRDPGIDYADLPTRSVLAGGATAGER</sequence>
<keyword evidence="8 12" id="KW-0560">Oxidoreductase</keyword>
<dbReference type="Pfam" id="PF02882">
    <property type="entry name" value="THF_DHG_CYH_C"/>
    <property type="match status" value="1"/>
</dbReference>
<keyword evidence="6 12" id="KW-0378">Hydrolase</keyword>
<dbReference type="PROSITE" id="PS00767">
    <property type="entry name" value="THF_DHG_CYH_2"/>
    <property type="match status" value="1"/>
</dbReference>
<keyword evidence="10 12" id="KW-0486">Methionine biosynthesis</keyword>
<gene>
    <name evidence="12 15" type="primary">folD</name>
    <name evidence="15" type="ORF">EG799_05090</name>
</gene>
<keyword evidence="11 12" id="KW-0511">Multifunctional enzyme</keyword>
<dbReference type="Gene3D" id="3.40.50.720">
    <property type="entry name" value="NAD(P)-binding Rossmann-like Domain"/>
    <property type="match status" value="1"/>
</dbReference>
<keyword evidence="5 12" id="KW-0658">Purine biosynthesis</keyword>
<dbReference type="InterPro" id="IPR020630">
    <property type="entry name" value="THF_DH/CycHdrlase_cat_dom"/>
</dbReference>
<dbReference type="Pfam" id="PF00763">
    <property type="entry name" value="THF_DHG_CYH"/>
    <property type="match status" value="1"/>
</dbReference>
<dbReference type="UniPathway" id="UPA00193"/>